<dbReference type="InterPro" id="IPR036736">
    <property type="entry name" value="ACP-like_sf"/>
</dbReference>
<dbReference type="Gene3D" id="3.40.50.12780">
    <property type="entry name" value="N-terminal domain of ligase-like"/>
    <property type="match status" value="1"/>
</dbReference>
<dbReference type="InterPro" id="IPR051414">
    <property type="entry name" value="Adenylate-forming_Reductase"/>
</dbReference>
<dbReference type="InterPro" id="IPR020845">
    <property type="entry name" value="AMP-binding_CS"/>
</dbReference>
<dbReference type="Gene3D" id="3.40.50.720">
    <property type="entry name" value="NAD(P)-binding Rossmann-like Domain"/>
    <property type="match status" value="1"/>
</dbReference>
<dbReference type="InterPro" id="IPR009081">
    <property type="entry name" value="PP-bd_ACP"/>
</dbReference>
<dbReference type="SMART" id="SM00823">
    <property type="entry name" value="PKS_PP"/>
    <property type="match status" value="1"/>
</dbReference>
<dbReference type="InterPro" id="IPR042099">
    <property type="entry name" value="ANL_N_sf"/>
</dbReference>
<dbReference type="InterPro" id="IPR036291">
    <property type="entry name" value="NAD(P)-bd_dom_sf"/>
</dbReference>
<dbReference type="InterPro" id="IPR020806">
    <property type="entry name" value="PKS_PP-bd"/>
</dbReference>
<sequence length="1104" mass="120452">MPGLVNSFVRPRLNAGYEQDDPEGVYSLPELIAFNAQRNPGHVFGLQLRAGENAPPCKITFSELHTAVERASSWLVSSKATTGRVSRDHKVPPVAILLGSDVGILIYIAALLRIGTPVLLLSARLTPVAIAHLIKATSPSTILINAQVSRSVKDTVDILSSDPEVITTPNFINALGYEEFLRAENPELESLSLPPVYRFHHADRDAIIMHSSGTTGLPKPIYHAQAYLLVYAGCHRIPESREPSRFNVSTLPLYHGFGFLAPALSLSIGLPFVLPPASVIPTARSVLNSLESTGARSMLSVPSILEDIVRLPGFAGLQALKKLDFIAIGGAPMKEPVAQELVSNGVNLLNHWGATEIGAIAPVQKPPPGYDWHYLIPRTDIGLEVTQLDDAGRTYRLIGRAPGWEEPFVVQDLLEVHPHDPTQFKILGRADDLIVLGTGEKVRPTSMESAIAEHPDVKAVLAFGDGQFSLGLLVELVSGRSASDAPQPDKLDALLGSLEPYLERGNAFMDKHAKITRDMIIITGEDTKPLTRTDKGSLARKATFLAFDSEIKECYERADMSRAVPFPLHDVDDGDALLSSLRALVASILGIQDLDSFDDDSDFFEAGMDSLQASRLRRAIQNGLRVTKGLSAPVGDLAPDFVFEHPSVDRLYEAIVRLMTGTYDSGAGLDKDAKRLAAMKDMVDRYTQELSWYAEDALLAEDARNKASTSSEPLKPKATVLLTGSSGSLGCMLLSQLAASPDVAKIICLNRPQQPGADLRQRQADAMRKRGAVLGKDEWEKVVIHGADLSKPDFGLNDVDFAELLNTTHIIHNAWPVNFNRTLASFDSHVRAVCNLARLSLLGAASVPENREPRRILFASSIAVVGRFPLLNPEGPYEVPETPLDAANTAEFGYPEAKWVCERVLQKFAEMYGPGKSRKGEALVQTSSVRIGQMTGPEGSGVWNESEHFPLIVRTSQKLKALPHVEGSLSWMPVNRAASAIIDFLFSKGFQPMYHMENPARQSWSGVLENLASILGNDAAPLPIIPFQDWLQRVRDLGSDPEKNAAYKVIDFLEHDFQRMASGDVILGTSVAKQDSPTMVRSMALDKKHLVEYVGYWKSVGALQ</sequence>
<evidence type="ECO:0000256" key="2">
    <source>
        <dbReference type="ARBA" id="ARBA00022553"/>
    </source>
</evidence>
<dbReference type="InterPro" id="IPR013120">
    <property type="entry name" value="FAR_NAD-bd"/>
</dbReference>
<dbReference type="PROSITE" id="PS50075">
    <property type="entry name" value="CARRIER"/>
    <property type="match status" value="1"/>
</dbReference>
<dbReference type="GO" id="GO:0031177">
    <property type="term" value="F:phosphopantetheine binding"/>
    <property type="evidence" value="ECO:0007669"/>
    <property type="project" value="InterPro"/>
</dbReference>
<dbReference type="AlphaFoldDB" id="A0A4Y9YDE4"/>
<proteinExistence type="predicted"/>
<keyword evidence="2" id="KW-0597">Phosphoprotein</keyword>
<protein>
    <recommendedName>
        <fullName evidence="3">Carrier domain-containing protein</fullName>
    </recommendedName>
</protein>
<keyword evidence="5" id="KW-1185">Reference proteome</keyword>
<evidence type="ECO:0000256" key="1">
    <source>
        <dbReference type="ARBA" id="ARBA00022450"/>
    </source>
</evidence>
<accession>A0A4Y9YDE4</accession>
<organism evidence="4 5">
    <name type="scientific">Dentipellis fragilis</name>
    <dbReference type="NCBI Taxonomy" id="205917"/>
    <lineage>
        <taxon>Eukaryota</taxon>
        <taxon>Fungi</taxon>
        <taxon>Dikarya</taxon>
        <taxon>Basidiomycota</taxon>
        <taxon>Agaricomycotina</taxon>
        <taxon>Agaricomycetes</taxon>
        <taxon>Russulales</taxon>
        <taxon>Hericiaceae</taxon>
        <taxon>Dentipellis</taxon>
    </lineage>
</organism>
<dbReference type="Proteomes" id="UP000298327">
    <property type="component" value="Unassembled WGS sequence"/>
</dbReference>
<dbReference type="SUPFAM" id="SSF47336">
    <property type="entry name" value="ACP-like"/>
    <property type="match status" value="1"/>
</dbReference>
<gene>
    <name evidence="4" type="ORF">EVG20_g7739</name>
</gene>
<dbReference type="Pfam" id="PF00501">
    <property type="entry name" value="AMP-binding"/>
    <property type="match status" value="1"/>
</dbReference>
<dbReference type="SUPFAM" id="SSF56801">
    <property type="entry name" value="Acetyl-CoA synthetase-like"/>
    <property type="match status" value="1"/>
</dbReference>
<dbReference type="Gene3D" id="1.10.1200.10">
    <property type="entry name" value="ACP-like"/>
    <property type="match status" value="1"/>
</dbReference>
<dbReference type="Pfam" id="PF07993">
    <property type="entry name" value="NAD_binding_4"/>
    <property type="match status" value="1"/>
</dbReference>
<dbReference type="InterPro" id="IPR000873">
    <property type="entry name" value="AMP-dep_synth/lig_dom"/>
</dbReference>
<dbReference type="OrthoDB" id="429813at2759"/>
<dbReference type="PROSITE" id="PS00455">
    <property type="entry name" value="AMP_BINDING"/>
    <property type="match status" value="1"/>
</dbReference>
<dbReference type="STRING" id="205917.A0A4Y9YDE4"/>
<dbReference type="Pfam" id="PF23562">
    <property type="entry name" value="AMP-binding_C_3"/>
    <property type="match status" value="1"/>
</dbReference>
<evidence type="ECO:0000259" key="3">
    <source>
        <dbReference type="PROSITE" id="PS50075"/>
    </source>
</evidence>
<reference evidence="4 5" key="1">
    <citation type="submission" date="2019-02" db="EMBL/GenBank/DDBJ databases">
        <title>Genome sequencing of the rare red list fungi Dentipellis fragilis.</title>
        <authorList>
            <person name="Buettner E."/>
            <person name="Kellner H."/>
        </authorList>
    </citation>
    <scope>NUCLEOTIDE SEQUENCE [LARGE SCALE GENOMIC DNA]</scope>
    <source>
        <strain evidence="4 5">DSM 105465</strain>
    </source>
</reference>
<dbReference type="SUPFAM" id="SSF51735">
    <property type="entry name" value="NAD(P)-binding Rossmann-fold domains"/>
    <property type="match status" value="1"/>
</dbReference>
<dbReference type="PANTHER" id="PTHR43439:SF2">
    <property type="entry name" value="ENZYME, PUTATIVE (JCVI)-RELATED"/>
    <property type="match status" value="1"/>
</dbReference>
<name>A0A4Y9YDE4_9AGAM</name>
<comment type="caution">
    <text evidence="4">The sequence shown here is derived from an EMBL/GenBank/DDBJ whole genome shotgun (WGS) entry which is preliminary data.</text>
</comment>
<feature type="domain" description="Carrier" evidence="3">
    <location>
        <begin position="575"/>
        <end position="659"/>
    </location>
</feature>
<keyword evidence="1" id="KW-0596">Phosphopantetheine</keyword>
<dbReference type="Pfam" id="PF00550">
    <property type="entry name" value="PP-binding"/>
    <property type="match status" value="1"/>
</dbReference>
<evidence type="ECO:0000313" key="5">
    <source>
        <dbReference type="Proteomes" id="UP000298327"/>
    </source>
</evidence>
<dbReference type="PANTHER" id="PTHR43439">
    <property type="entry name" value="PHENYLACETATE-COENZYME A LIGASE"/>
    <property type="match status" value="1"/>
</dbReference>
<evidence type="ECO:0000313" key="4">
    <source>
        <dbReference type="EMBL" id="TFY59577.1"/>
    </source>
</evidence>
<dbReference type="EMBL" id="SEOQ01000611">
    <property type="protein sequence ID" value="TFY59577.1"/>
    <property type="molecule type" value="Genomic_DNA"/>
</dbReference>